<dbReference type="GO" id="GO:0016853">
    <property type="term" value="F:isomerase activity"/>
    <property type="evidence" value="ECO:0007669"/>
    <property type="project" value="UniProtKB-KW"/>
</dbReference>
<dbReference type="Proteomes" id="UP001363151">
    <property type="component" value="Unassembled WGS sequence"/>
</dbReference>
<dbReference type="Gene3D" id="1.10.441.10">
    <property type="entry name" value="Phosphomannose Isomerase, domain 2"/>
    <property type="match status" value="2"/>
</dbReference>
<dbReference type="PANTHER" id="PTHR10309">
    <property type="entry name" value="MANNOSE-6-PHOSPHATE ISOMERASE"/>
    <property type="match status" value="1"/>
</dbReference>
<dbReference type="PROSITE" id="PS00965">
    <property type="entry name" value="PMI_I_1"/>
    <property type="match status" value="1"/>
</dbReference>
<reference evidence="3 4" key="1">
    <citation type="submission" date="2024-03" db="EMBL/GenBank/DDBJ databases">
        <title>Aureococcus anophagefferens CCMP1851 and Kratosvirus quantuckense: Draft genome of a second virus-susceptible host strain in the model system.</title>
        <authorList>
            <person name="Chase E."/>
            <person name="Truchon A.R."/>
            <person name="Schepens W."/>
            <person name="Wilhelm S.W."/>
        </authorList>
    </citation>
    <scope>NUCLEOTIDE SEQUENCE [LARGE SCALE GENOMIC DNA]</scope>
    <source>
        <strain evidence="3 4">CCMP1851</strain>
    </source>
</reference>
<evidence type="ECO:0000313" key="3">
    <source>
        <dbReference type="EMBL" id="KAK7236533.1"/>
    </source>
</evidence>
<dbReference type="PROSITE" id="PS00966">
    <property type="entry name" value="PMI_I_2"/>
    <property type="match status" value="1"/>
</dbReference>
<organism evidence="3 4">
    <name type="scientific">Aureococcus anophagefferens</name>
    <name type="common">Harmful bloom alga</name>
    <dbReference type="NCBI Taxonomy" id="44056"/>
    <lineage>
        <taxon>Eukaryota</taxon>
        <taxon>Sar</taxon>
        <taxon>Stramenopiles</taxon>
        <taxon>Ochrophyta</taxon>
        <taxon>Pelagophyceae</taxon>
        <taxon>Pelagomonadales</taxon>
        <taxon>Pelagomonadaceae</taxon>
        <taxon>Aureococcus</taxon>
    </lineage>
</organism>
<comment type="caution">
    <text evidence="3">The sequence shown here is derived from an EMBL/GenBank/DDBJ whole genome shotgun (WGS) entry which is preliminary data.</text>
</comment>
<dbReference type="InterPro" id="IPR014710">
    <property type="entry name" value="RmlC-like_jellyroll"/>
</dbReference>
<proteinExistence type="predicted"/>
<evidence type="ECO:0000313" key="4">
    <source>
        <dbReference type="Proteomes" id="UP001363151"/>
    </source>
</evidence>
<dbReference type="Pfam" id="PF20511">
    <property type="entry name" value="PMI_typeI_cat"/>
    <property type="match status" value="1"/>
</dbReference>
<dbReference type="EMBL" id="JBBJCI010000273">
    <property type="protein sequence ID" value="KAK7236533.1"/>
    <property type="molecule type" value="Genomic_DNA"/>
</dbReference>
<feature type="domain" description="Phosphomannose isomerase type I catalytic" evidence="2">
    <location>
        <begin position="2"/>
        <end position="135"/>
    </location>
</feature>
<keyword evidence="3" id="KW-0413">Isomerase</keyword>
<dbReference type="InterPro" id="IPR018050">
    <property type="entry name" value="Pmannose_isomerase-type1_CS"/>
</dbReference>
<dbReference type="PRINTS" id="PR00714">
    <property type="entry name" value="MAN6PISMRASE"/>
</dbReference>
<dbReference type="PANTHER" id="PTHR10309:SF0">
    <property type="entry name" value="MANNOSE-6-PHOSPHATE ISOMERASE"/>
    <property type="match status" value="1"/>
</dbReference>
<gene>
    <name evidence="3" type="ORF">SO694_0024201</name>
</gene>
<evidence type="ECO:0000259" key="2">
    <source>
        <dbReference type="Pfam" id="PF20511"/>
    </source>
</evidence>
<accession>A0ABR1FRH2</accession>
<dbReference type="Gene3D" id="2.60.120.10">
    <property type="entry name" value="Jelly Rolls"/>
    <property type="match status" value="3"/>
</dbReference>
<protein>
    <submittedName>
        <fullName evidence="3">Mannose-6-phosphate isomerase</fullName>
    </submittedName>
</protein>
<feature type="region of interest" description="Disordered" evidence="1">
    <location>
        <begin position="187"/>
        <end position="221"/>
    </location>
</feature>
<sequence>MNYGWGAVGRDSLVAVLASISRGEKILADAPYAELWVGAHAKAPALVAEPHRRVEFSAWIERRYWRGTPLYRKHALPFLFKVLSVAAPLSIQAHPDKALAAKLHARDPANYRDANHKPELCCAVSRFEALCGFKPRAALVASVDACPGSPASRPGRVDALRSAAGGGAARDALRGLYGALMRSDETAAARAARPRGPPGRRRSADDARGAAPPPLPGGRRRLLRAPGEAIFLPAGEPHAYLKGDCVEAMACSDNVVRAGLTPKFKDVDVLCDMLSYGMGPPAVLPPAPTKTVYAPPVPEFRLLRLELAAGEAADLPPTPSFGVLVCVSGAAICVDSADHRYALRTGATTLVLPDTTLTLTASAPCLLFCCQEQVDAAADEIPAQ</sequence>
<evidence type="ECO:0000256" key="1">
    <source>
        <dbReference type="SAM" id="MobiDB-lite"/>
    </source>
</evidence>
<dbReference type="PIRSF" id="PIRSF001480">
    <property type="entry name" value="Mannose-6-phosphate_isomerase"/>
    <property type="match status" value="1"/>
</dbReference>
<dbReference type="SUPFAM" id="SSF51182">
    <property type="entry name" value="RmlC-like cupins"/>
    <property type="match status" value="1"/>
</dbReference>
<dbReference type="InterPro" id="IPR011051">
    <property type="entry name" value="RmlC_Cupin_sf"/>
</dbReference>
<dbReference type="CDD" id="cd07011">
    <property type="entry name" value="cupin_PMI_type_I_N"/>
    <property type="match status" value="1"/>
</dbReference>
<keyword evidence="4" id="KW-1185">Reference proteome</keyword>
<name>A0ABR1FRH2_AURAN</name>
<dbReference type="InterPro" id="IPR016305">
    <property type="entry name" value="Mannose-6-P_Isomerase"/>
</dbReference>
<dbReference type="InterPro" id="IPR046457">
    <property type="entry name" value="PMI_typeI_cat"/>
</dbReference>